<accession>A0A386H1T3</accession>
<dbReference type="KEGG" id="cfer:D4Z93_02695"/>
<dbReference type="AlphaFoldDB" id="A0A386H1T3"/>
<dbReference type="Pfam" id="PF07495">
    <property type="entry name" value="Y_Y_Y"/>
    <property type="match status" value="6"/>
</dbReference>
<protein>
    <submittedName>
        <fullName evidence="2">Triple tyrosine motif-containing protein</fullName>
    </submittedName>
</protein>
<feature type="domain" description="Two component regulator three Y" evidence="1">
    <location>
        <begin position="506"/>
        <end position="570"/>
    </location>
</feature>
<dbReference type="NCBIfam" id="NF010681">
    <property type="entry name" value="PRK14081.1"/>
    <property type="match status" value="1"/>
</dbReference>
<reference evidence="2 3" key="1">
    <citation type="journal article" date="2019" name="Int. J. Syst. Evol. Microbiol.">
        <title>Clostridium fermenticellae sp. nov., isolated from the mud in a fermentation cellar for the production of the Chinese liquor, baijiu.</title>
        <authorList>
            <person name="Xu P.X."/>
            <person name="Chai L.J."/>
            <person name="Qiu T."/>
            <person name="Zhang X.J."/>
            <person name="Lu Z.M."/>
            <person name="Xiao C."/>
            <person name="Wang S.T."/>
            <person name="Shen C.H."/>
            <person name="Shi J.S."/>
            <person name="Xu Z.H."/>
        </authorList>
    </citation>
    <scope>NUCLEOTIDE SEQUENCE [LARGE SCALE GENOMIC DNA]</scope>
    <source>
        <strain evidence="2 3">JN500901</strain>
    </source>
</reference>
<dbReference type="OrthoDB" id="1925648at2"/>
<feature type="domain" description="Two component regulator three Y" evidence="1">
    <location>
        <begin position="410"/>
        <end position="475"/>
    </location>
</feature>
<keyword evidence="3" id="KW-1185">Reference proteome</keyword>
<dbReference type="RefSeq" id="WP_119970214.1">
    <property type="nucleotide sequence ID" value="NZ_CP032416.1"/>
</dbReference>
<evidence type="ECO:0000313" key="3">
    <source>
        <dbReference type="Proteomes" id="UP000266301"/>
    </source>
</evidence>
<evidence type="ECO:0000313" key="2">
    <source>
        <dbReference type="EMBL" id="AYD39505.1"/>
    </source>
</evidence>
<feature type="domain" description="Two component regulator three Y" evidence="1">
    <location>
        <begin position="218"/>
        <end position="284"/>
    </location>
</feature>
<feature type="domain" description="Two component regulator three Y" evidence="1">
    <location>
        <begin position="602"/>
        <end position="667"/>
    </location>
</feature>
<evidence type="ECO:0000259" key="1">
    <source>
        <dbReference type="Pfam" id="PF07495"/>
    </source>
</evidence>
<organism evidence="2 3">
    <name type="scientific">Clostridium fermenticellae</name>
    <dbReference type="NCBI Taxonomy" id="2068654"/>
    <lineage>
        <taxon>Bacteria</taxon>
        <taxon>Bacillati</taxon>
        <taxon>Bacillota</taxon>
        <taxon>Clostridia</taxon>
        <taxon>Eubacteriales</taxon>
        <taxon>Clostridiaceae</taxon>
        <taxon>Clostridium</taxon>
    </lineage>
</organism>
<proteinExistence type="predicted"/>
<gene>
    <name evidence="2" type="ORF">D4Z93_02695</name>
</gene>
<dbReference type="InterPro" id="IPR011123">
    <property type="entry name" value="Y_Y_Y"/>
</dbReference>
<name>A0A386H1T3_9CLOT</name>
<feature type="domain" description="Two component regulator three Y" evidence="1">
    <location>
        <begin position="127"/>
        <end position="185"/>
    </location>
</feature>
<feature type="domain" description="Two component regulator three Y" evidence="1">
    <location>
        <begin position="27"/>
        <end position="85"/>
    </location>
</feature>
<sequence>MNELLIGYNLKSPQDKDTKININVMNSKKEDLLFKYMIGCNGKWNTLKDFSGNNNVEWIPKQDGRYIVMVQARKKDSPKSFDYVSRDNYVIGDIEEKLISDISINTKNLCIGEKLNLTVNVNKVPLMFRYWIKINNGWEVVKDYSADNTLTWVAKSDGKFEILVECKNVDSENNFDDFETIEFEVEPLKEIQIEDFKCLAGNLIKGEEFVFQVTTVHEEGRDILYKFVKIYENGKFECIQNYSTRSIVNYVENESGNYKLLCFVKDMYSISDFDDRAIINFDVKDYKDIVIKDFTSDLNSPQLCETDVVFKADVEGGKELLYRYIVKGAYAEDSGYIRSSSYIWTSRIPGKYSISLWVKDRAFSGNYEACKNLEFIIDEKSSEPVKIDKVFIDKKDKVLINEEINVIVKASGGTDLRYSFILSKDSIEVKKIDYDVSNYAKFLPDSCGVYKLEIRVKDKYSEREFDSHKLFNIDVLRFIPANINYILIPTKDYFVVGDTVSLEIVSQNSSDTLIKYILKINNHKVEETNYVGQKRYIFVPKYSGKYTVEILAKNKKSDKFFDCKRGVSIDIHECIQLSNTKISCNKLEFKCNNSITFTVSSEHGKDVLYEFFIKENDDWNIVQDYSKKNYYTFIPFAKGEYKILALAKSQYYKGSYEDYDVLKFNVL</sequence>
<dbReference type="Proteomes" id="UP000266301">
    <property type="component" value="Chromosome"/>
</dbReference>
<dbReference type="EMBL" id="CP032416">
    <property type="protein sequence ID" value="AYD39505.1"/>
    <property type="molecule type" value="Genomic_DNA"/>
</dbReference>